<gene>
    <name evidence="2" type="primary">azr</name>
    <name evidence="2" type="ORF">Q31b_15100</name>
</gene>
<dbReference type="Gene3D" id="3.40.50.360">
    <property type="match status" value="1"/>
</dbReference>
<dbReference type="InterPro" id="IPR005025">
    <property type="entry name" value="FMN_Rdtase-like_dom"/>
</dbReference>
<organism evidence="2 3">
    <name type="scientific">Novipirellula aureliae</name>
    <dbReference type="NCBI Taxonomy" id="2527966"/>
    <lineage>
        <taxon>Bacteria</taxon>
        <taxon>Pseudomonadati</taxon>
        <taxon>Planctomycetota</taxon>
        <taxon>Planctomycetia</taxon>
        <taxon>Pirellulales</taxon>
        <taxon>Pirellulaceae</taxon>
        <taxon>Novipirellula</taxon>
    </lineage>
</organism>
<accession>A0A5C6E926</accession>
<evidence type="ECO:0000259" key="1">
    <source>
        <dbReference type="Pfam" id="PF03358"/>
    </source>
</evidence>
<feature type="domain" description="NADPH-dependent FMN reductase-like" evidence="1">
    <location>
        <begin position="36"/>
        <end position="175"/>
    </location>
</feature>
<dbReference type="GO" id="GO:0010181">
    <property type="term" value="F:FMN binding"/>
    <property type="evidence" value="ECO:0007669"/>
    <property type="project" value="TreeGrafter"/>
</dbReference>
<keyword evidence="3" id="KW-1185">Reference proteome</keyword>
<dbReference type="GO" id="GO:0005829">
    <property type="term" value="C:cytosol"/>
    <property type="evidence" value="ECO:0007669"/>
    <property type="project" value="TreeGrafter"/>
</dbReference>
<proteinExistence type="predicted"/>
<dbReference type="EC" id="1.7.1.6" evidence="2"/>
<dbReference type="InterPro" id="IPR050712">
    <property type="entry name" value="NAD(P)H-dep_reductase"/>
</dbReference>
<reference evidence="2 3" key="1">
    <citation type="submission" date="2019-02" db="EMBL/GenBank/DDBJ databases">
        <title>Deep-cultivation of Planctomycetes and their phenomic and genomic characterization uncovers novel biology.</title>
        <authorList>
            <person name="Wiegand S."/>
            <person name="Jogler M."/>
            <person name="Boedeker C."/>
            <person name="Pinto D."/>
            <person name="Vollmers J."/>
            <person name="Rivas-Marin E."/>
            <person name="Kohn T."/>
            <person name="Peeters S.H."/>
            <person name="Heuer A."/>
            <person name="Rast P."/>
            <person name="Oberbeckmann S."/>
            <person name="Bunk B."/>
            <person name="Jeske O."/>
            <person name="Meyerdierks A."/>
            <person name="Storesund J.E."/>
            <person name="Kallscheuer N."/>
            <person name="Luecker S."/>
            <person name="Lage O.M."/>
            <person name="Pohl T."/>
            <person name="Merkel B.J."/>
            <person name="Hornburger P."/>
            <person name="Mueller R.-W."/>
            <person name="Bruemmer F."/>
            <person name="Labrenz M."/>
            <person name="Spormann A.M."/>
            <person name="Op Den Camp H."/>
            <person name="Overmann J."/>
            <person name="Amann R."/>
            <person name="Jetten M.S.M."/>
            <person name="Mascher T."/>
            <person name="Medema M.H."/>
            <person name="Devos D.P."/>
            <person name="Kaster A.-K."/>
            <person name="Ovreas L."/>
            <person name="Rohde M."/>
            <person name="Galperin M.Y."/>
            <person name="Jogler C."/>
        </authorList>
    </citation>
    <scope>NUCLEOTIDE SEQUENCE [LARGE SCALE GENOMIC DNA]</scope>
    <source>
        <strain evidence="2 3">Q31b</strain>
    </source>
</reference>
<dbReference type="PANTHER" id="PTHR30543">
    <property type="entry name" value="CHROMATE REDUCTASE"/>
    <property type="match status" value="1"/>
</dbReference>
<dbReference type="PANTHER" id="PTHR30543:SF28">
    <property type="entry name" value="NADPH-DEPENDENT FMN REDUCTASE-LIKE DOMAIN-CONTAINING PROTEIN"/>
    <property type="match status" value="1"/>
</dbReference>
<dbReference type="EMBL" id="SJPY01000002">
    <property type="protein sequence ID" value="TWU43976.1"/>
    <property type="molecule type" value="Genomic_DNA"/>
</dbReference>
<protein>
    <submittedName>
        <fullName evidence="2">NADPH azoreductase</fullName>
        <ecNumber evidence="2">1.7.1.6</ecNumber>
    </submittedName>
</protein>
<dbReference type="Proteomes" id="UP000315471">
    <property type="component" value="Unassembled WGS sequence"/>
</dbReference>
<name>A0A5C6E926_9BACT</name>
<dbReference type="Pfam" id="PF03358">
    <property type="entry name" value="FMN_red"/>
    <property type="match status" value="1"/>
</dbReference>
<dbReference type="InterPro" id="IPR029039">
    <property type="entry name" value="Flavoprotein-like_sf"/>
</dbReference>
<dbReference type="AlphaFoldDB" id="A0A5C6E926"/>
<sequence>MISQGHGRTPARQATLNLRAFSLSVSTKKVYFRMFLVLSASLHPDSRSRILAKASVEELQSIGREVTLFDLAVTPLPACDGAIAYGDENVKHLSSLIESAEAILVASPVYNYDVNAAVKNAVELTGRAWTGKVVSMMLSAGGQGSYMSAMGLANSLMLDFRCLIVPRFIYATGEAFEGDSLADDDIDARVKVLVKETVGLADAVNKSESRL</sequence>
<dbReference type="SUPFAM" id="SSF52218">
    <property type="entry name" value="Flavoproteins"/>
    <property type="match status" value="1"/>
</dbReference>
<comment type="caution">
    <text evidence="2">The sequence shown here is derived from an EMBL/GenBank/DDBJ whole genome shotgun (WGS) entry which is preliminary data.</text>
</comment>
<evidence type="ECO:0000313" key="3">
    <source>
        <dbReference type="Proteomes" id="UP000315471"/>
    </source>
</evidence>
<dbReference type="GO" id="GO:0050446">
    <property type="term" value="F:azobenzene reductase (NADP+) activity"/>
    <property type="evidence" value="ECO:0007669"/>
    <property type="project" value="UniProtKB-EC"/>
</dbReference>
<keyword evidence="2" id="KW-0560">Oxidoreductase</keyword>
<evidence type="ECO:0000313" key="2">
    <source>
        <dbReference type="EMBL" id="TWU43976.1"/>
    </source>
</evidence>